<evidence type="ECO:0000256" key="3">
    <source>
        <dbReference type="ARBA" id="ARBA00023082"/>
    </source>
</evidence>
<dbReference type="InterPro" id="IPR039425">
    <property type="entry name" value="RNA_pol_sigma-70-like"/>
</dbReference>
<dbReference type="Pfam" id="PF08281">
    <property type="entry name" value="Sigma70_r4_2"/>
    <property type="match status" value="1"/>
</dbReference>
<protein>
    <submittedName>
        <fullName evidence="6">RNA polymerase sigma factor</fullName>
    </submittedName>
</protein>
<evidence type="ECO:0000313" key="6">
    <source>
        <dbReference type="EMBL" id="MFD1628337.1"/>
    </source>
</evidence>
<dbReference type="InterPro" id="IPR013249">
    <property type="entry name" value="RNA_pol_sigma70_r4_t2"/>
</dbReference>
<dbReference type="InterPro" id="IPR036388">
    <property type="entry name" value="WH-like_DNA-bd_sf"/>
</dbReference>
<keyword evidence="4" id="KW-0804">Transcription</keyword>
<dbReference type="PANTHER" id="PTHR43133:SF46">
    <property type="entry name" value="RNA POLYMERASE SIGMA-70 FACTOR ECF SUBFAMILY"/>
    <property type="match status" value="1"/>
</dbReference>
<dbReference type="SUPFAM" id="SSF88946">
    <property type="entry name" value="Sigma2 domain of RNA polymerase sigma factors"/>
    <property type="match status" value="1"/>
</dbReference>
<dbReference type="Proteomes" id="UP001597118">
    <property type="component" value="Unassembled WGS sequence"/>
</dbReference>
<dbReference type="NCBIfam" id="TIGR02937">
    <property type="entry name" value="sigma70-ECF"/>
    <property type="match status" value="1"/>
</dbReference>
<keyword evidence="2" id="KW-0805">Transcription regulation</keyword>
<reference evidence="7" key="1">
    <citation type="journal article" date="2019" name="Int. J. Syst. Evol. Microbiol.">
        <title>The Global Catalogue of Microorganisms (GCM) 10K type strain sequencing project: providing services to taxonomists for standard genome sequencing and annotation.</title>
        <authorList>
            <consortium name="The Broad Institute Genomics Platform"/>
            <consortium name="The Broad Institute Genome Sequencing Center for Infectious Disease"/>
            <person name="Wu L."/>
            <person name="Ma J."/>
        </authorList>
    </citation>
    <scope>NUCLEOTIDE SEQUENCE [LARGE SCALE GENOMIC DNA]</scope>
    <source>
        <strain evidence="7">CCUG 53762</strain>
    </source>
</reference>
<dbReference type="NCBIfam" id="TIGR02985">
    <property type="entry name" value="Sig70_bacteroi1"/>
    <property type="match status" value="1"/>
</dbReference>
<keyword evidence="3" id="KW-0731">Sigma factor</keyword>
<dbReference type="InterPro" id="IPR013324">
    <property type="entry name" value="RNA_pol_sigma_r3/r4-like"/>
</dbReference>
<sequence length="197" mass="23281">MISYIKYTDEELTDLLRTGDELAYQELYNRYWDVLLDTAFKRISSIELAEEIVQDIFVNLFIRRESLTIKSSFEGYLKNALKYKVFDVFRSQTTHDKYINEVLKNVNNRSITPEEALQVKELKEKIDRTTQKMPEKCREVFILSRVENLSNKLIAERMGISVSTVEKHISKAMNIIKADFREYHLEVMLLITVLLKK</sequence>
<name>A0ABW4I8D3_9SPHI</name>
<dbReference type="InterPro" id="IPR014284">
    <property type="entry name" value="RNA_pol_sigma-70_dom"/>
</dbReference>
<keyword evidence="7" id="KW-1185">Reference proteome</keyword>
<evidence type="ECO:0000313" key="7">
    <source>
        <dbReference type="Proteomes" id="UP001597118"/>
    </source>
</evidence>
<dbReference type="Gene3D" id="1.10.1740.10">
    <property type="match status" value="1"/>
</dbReference>
<dbReference type="PANTHER" id="PTHR43133">
    <property type="entry name" value="RNA POLYMERASE ECF-TYPE SIGMA FACTO"/>
    <property type="match status" value="1"/>
</dbReference>
<evidence type="ECO:0000256" key="1">
    <source>
        <dbReference type="ARBA" id="ARBA00010641"/>
    </source>
</evidence>
<organism evidence="6 7">
    <name type="scientific">Pseudopedobacter beijingensis</name>
    <dbReference type="NCBI Taxonomy" id="1207056"/>
    <lineage>
        <taxon>Bacteria</taxon>
        <taxon>Pseudomonadati</taxon>
        <taxon>Bacteroidota</taxon>
        <taxon>Sphingobacteriia</taxon>
        <taxon>Sphingobacteriales</taxon>
        <taxon>Sphingobacteriaceae</taxon>
        <taxon>Pseudopedobacter</taxon>
    </lineage>
</organism>
<dbReference type="SUPFAM" id="SSF88659">
    <property type="entry name" value="Sigma3 and sigma4 domains of RNA polymerase sigma factors"/>
    <property type="match status" value="1"/>
</dbReference>
<proteinExistence type="inferred from homology"/>
<dbReference type="RefSeq" id="WP_379660724.1">
    <property type="nucleotide sequence ID" value="NZ_JBHUDG010000001.1"/>
</dbReference>
<feature type="domain" description="RNA polymerase sigma factor 70 region 4 type 2" evidence="5">
    <location>
        <begin position="124"/>
        <end position="173"/>
    </location>
</feature>
<evidence type="ECO:0000256" key="4">
    <source>
        <dbReference type="ARBA" id="ARBA00023163"/>
    </source>
</evidence>
<dbReference type="InterPro" id="IPR013325">
    <property type="entry name" value="RNA_pol_sigma_r2"/>
</dbReference>
<accession>A0ABW4I8D3</accession>
<evidence type="ECO:0000259" key="5">
    <source>
        <dbReference type="Pfam" id="PF08281"/>
    </source>
</evidence>
<dbReference type="EMBL" id="JBHUDG010000001">
    <property type="protein sequence ID" value="MFD1628337.1"/>
    <property type="molecule type" value="Genomic_DNA"/>
</dbReference>
<gene>
    <name evidence="6" type="ORF">ACFSAH_00530</name>
</gene>
<comment type="similarity">
    <text evidence="1">Belongs to the sigma-70 factor family. ECF subfamily.</text>
</comment>
<evidence type="ECO:0000256" key="2">
    <source>
        <dbReference type="ARBA" id="ARBA00023015"/>
    </source>
</evidence>
<dbReference type="Gene3D" id="1.10.10.10">
    <property type="entry name" value="Winged helix-like DNA-binding domain superfamily/Winged helix DNA-binding domain"/>
    <property type="match status" value="1"/>
</dbReference>
<comment type="caution">
    <text evidence="6">The sequence shown here is derived from an EMBL/GenBank/DDBJ whole genome shotgun (WGS) entry which is preliminary data.</text>
</comment>
<dbReference type="InterPro" id="IPR014327">
    <property type="entry name" value="RNA_pol_sigma70_bacteroid"/>
</dbReference>